<dbReference type="Proteomes" id="UP001519064">
    <property type="component" value="Unassembled WGS sequence"/>
</dbReference>
<evidence type="ECO:0000313" key="1">
    <source>
        <dbReference type="EMBL" id="MBO8190611.1"/>
    </source>
</evidence>
<sequence>MGDREAPRDVAEAVERATGLPAGERERFSGYGVIGLPFASGHVLGMRRFPLSSVGPGYTSVWHRAPDGSWEFWSTATPGLSCARYAGAVSAESRRSDLRIDWPQPDRLRITSEDPDLDWEMVVGATRLSSALTAVARRLPRRFLDRGAVLSLLGPAAGTLLHTGPLALTGRMPNGQTFRLVPEYVWPLTDGRARLRGADLGPPGPLPRQAALGGFRIPQRGLLAAGSVSFDALDPARHSTRTVRA</sequence>
<dbReference type="RefSeq" id="WP_209237716.1">
    <property type="nucleotide sequence ID" value="NZ_JADKMA010000007.1"/>
</dbReference>
<organism evidence="1 2">
    <name type="scientific">Streptomyces oryzae</name>
    <dbReference type="NCBI Taxonomy" id="1434886"/>
    <lineage>
        <taxon>Bacteria</taxon>
        <taxon>Bacillati</taxon>
        <taxon>Actinomycetota</taxon>
        <taxon>Actinomycetes</taxon>
        <taxon>Kitasatosporales</taxon>
        <taxon>Streptomycetaceae</taxon>
        <taxon>Streptomyces</taxon>
    </lineage>
</organism>
<proteinExistence type="predicted"/>
<protein>
    <submittedName>
        <fullName evidence="1">Uncharacterized protein</fullName>
    </submittedName>
</protein>
<dbReference type="EMBL" id="JADKMA010000007">
    <property type="protein sequence ID" value="MBO8190611.1"/>
    <property type="molecule type" value="Genomic_DNA"/>
</dbReference>
<name>A0ABS3X696_9ACTN</name>
<keyword evidence="2" id="KW-1185">Reference proteome</keyword>
<reference evidence="1 2" key="1">
    <citation type="submission" date="2020-11" db="EMBL/GenBank/DDBJ databases">
        <title>Streptomyces spirodelae sp. nov., isolated from duckweed.</title>
        <authorList>
            <person name="Saimee Y."/>
            <person name="Duangmal K."/>
        </authorList>
    </citation>
    <scope>NUCLEOTIDE SEQUENCE [LARGE SCALE GENOMIC DNA]</scope>
    <source>
        <strain evidence="1 2">S16-07</strain>
    </source>
</reference>
<gene>
    <name evidence="1" type="ORF">ITI46_02640</name>
</gene>
<accession>A0ABS3X696</accession>
<evidence type="ECO:0000313" key="2">
    <source>
        <dbReference type="Proteomes" id="UP001519064"/>
    </source>
</evidence>
<comment type="caution">
    <text evidence="1">The sequence shown here is derived from an EMBL/GenBank/DDBJ whole genome shotgun (WGS) entry which is preliminary data.</text>
</comment>